<feature type="transmembrane region" description="Helical" evidence="2">
    <location>
        <begin position="75"/>
        <end position="97"/>
    </location>
</feature>
<keyword evidence="2" id="KW-1133">Transmembrane helix</keyword>
<evidence type="ECO:0000256" key="2">
    <source>
        <dbReference type="SAM" id="Phobius"/>
    </source>
</evidence>
<gene>
    <name evidence="3" type="ORF">G6321_44030</name>
</gene>
<reference evidence="3" key="1">
    <citation type="submission" date="2020-06" db="EMBL/GenBank/DDBJ databases">
        <title>Whole Genome Sequence of Bradyrhizobium sp. Strain 323S2.</title>
        <authorList>
            <person name="Bromfield E.S.P."/>
        </authorList>
    </citation>
    <scope>NUCLEOTIDE SEQUENCE [LARGE SCALE GENOMIC DNA]</scope>
    <source>
        <strain evidence="3">323S2</strain>
    </source>
</reference>
<protein>
    <submittedName>
        <fullName evidence="3">DUF1003 domain-containing protein</fullName>
    </submittedName>
</protein>
<dbReference type="InterPro" id="IPR010406">
    <property type="entry name" value="DUF1003"/>
</dbReference>
<organism evidence="3">
    <name type="scientific">Bradyrhizobium barranii subsp. barranii</name>
    <dbReference type="NCBI Taxonomy" id="2823807"/>
    <lineage>
        <taxon>Bacteria</taxon>
        <taxon>Pseudomonadati</taxon>
        <taxon>Pseudomonadota</taxon>
        <taxon>Alphaproteobacteria</taxon>
        <taxon>Hyphomicrobiales</taxon>
        <taxon>Nitrobacteraceae</taxon>
        <taxon>Bradyrhizobium</taxon>
        <taxon>Bradyrhizobium barranii</taxon>
    </lineage>
</organism>
<evidence type="ECO:0000313" key="3">
    <source>
        <dbReference type="EMBL" id="NYY95130.1"/>
    </source>
</evidence>
<proteinExistence type="predicted"/>
<dbReference type="EMBL" id="JACBFH010000001">
    <property type="protein sequence ID" value="NYY95130.1"/>
    <property type="molecule type" value="Genomic_DNA"/>
</dbReference>
<name>A0A7Z0QKL7_9BRAD</name>
<feature type="transmembrane region" description="Helical" evidence="2">
    <location>
        <begin position="39"/>
        <end position="63"/>
    </location>
</feature>
<feature type="compositionally biased region" description="Basic and acidic residues" evidence="1">
    <location>
        <begin position="163"/>
        <end position="174"/>
    </location>
</feature>
<dbReference type="Pfam" id="PF06210">
    <property type="entry name" value="DUF1003"/>
    <property type="match status" value="1"/>
</dbReference>
<keyword evidence="2" id="KW-0812">Transmembrane</keyword>
<comment type="caution">
    <text evidence="3">The sequence shown here is derived from an EMBL/GenBank/DDBJ whole genome shotgun (WGS) entry which is preliminary data.</text>
</comment>
<dbReference type="AlphaFoldDB" id="A0A7Z0QKL7"/>
<sequence>MMRAGTQSARPAAQSIDAILRLEKQDEETLAVHHRLFHWIGWFVGTIQFIVLQCAFVIGWIILSHFFPHHAFDEYPFPLLATILALEAVLLTSCVLIRQSLIDRTLERRDHLELQINLLAEREATQSLRILQRIAKKLDVEDIENGRPDELASETSVDQIAQDLKDRQDEDAKQ</sequence>
<keyword evidence="2" id="KW-0472">Membrane</keyword>
<accession>A0A7Z0QKL7</accession>
<feature type="region of interest" description="Disordered" evidence="1">
    <location>
        <begin position="147"/>
        <end position="174"/>
    </location>
</feature>
<evidence type="ECO:0000256" key="1">
    <source>
        <dbReference type="SAM" id="MobiDB-lite"/>
    </source>
</evidence>